<name>A0A0R3TQZ4_RODNA</name>
<evidence type="ECO:0000256" key="4">
    <source>
        <dbReference type="SAM" id="MobiDB-lite"/>
    </source>
</evidence>
<dbReference type="InterPro" id="IPR016197">
    <property type="entry name" value="Chromo-like_dom_sf"/>
</dbReference>
<dbReference type="PRINTS" id="PR00504">
    <property type="entry name" value="CHROMODOMAIN"/>
</dbReference>
<dbReference type="FunFam" id="2.40.50.40:FF:000031">
    <property type="entry name" value="Heterochromatin protein 1"/>
    <property type="match status" value="1"/>
</dbReference>
<feature type="compositionally biased region" description="Basic and acidic residues" evidence="4">
    <location>
        <begin position="108"/>
        <end position="128"/>
    </location>
</feature>
<protein>
    <submittedName>
        <fullName evidence="6">Chromo domain-containing protein</fullName>
    </submittedName>
</protein>
<dbReference type="Gene3D" id="2.40.50.40">
    <property type="match status" value="2"/>
</dbReference>
<dbReference type="Pfam" id="PF00385">
    <property type="entry name" value="Chromo"/>
    <property type="match status" value="1"/>
</dbReference>
<dbReference type="GO" id="GO:0000792">
    <property type="term" value="C:heterochromatin"/>
    <property type="evidence" value="ECO:0007669"/>
    <property type="project" value="UniProtKB-ARBA"/>
</dbReference>
<dbReference type="AlphaFoldDB" id="A0A0R3TQZ4"/>
<feature type="domain" description="Chromo" evidence="5">
    <location>
        <begin position="29"/>
        <end position="87"/>
    </location>
</feature>
<dbReference type="GO" id="GO:0005634">
    <property type="term" value="C:nucleus"/>
    <property type="evidence" value="ECO:0007669"/>
    <property type="project" value="UniProtKB-SubCell"/>
</dbReference>
<dbReference type="InterPro" id="IPR017984">
    <property type="entry name" value="Chromo_dom_subgr"/>
</dbReference>
<evidence type="ECO:0000256" key="3">
    <source>
        <dbReference type="ARBA" id="ARBA00023242"/>
    </source>
</evidence>
<sequence length="261" mass="29058">LPFVSFHAFGMTEVELQGSDGSDIEEGEYQVEKIIKVRIRGGRKEYLLKWKGYSDEDNTWEPEENLDCPDLVKEFEESMLKESSGLGRPSPITSRNSPRSKAGTSPEPSRKRARESEEYASDPKRIADENSASKTPTKVVRGFARNLKPDRIIGATDSSGELMFLIKWKDSNEADLVPAREANVKCPQTVIRFYEERLTWHSPESRYEPAHTTAVTSSTSTPIGDSAVAEIAAEKETSEPVQAIEPVALAQPEEHVAAEQC</sequence>
<feature type="region of interest" description="Disordered" evidence="4">
    <location>
        <begin position="80"/>
        <end position="137"/>
    </location>
</feature>
<keyword evidence="3" id="KW-0539">Nucleus</keyword>
<dbReference type="InterPro" id="IPR000953">
    <property type="entry name" value="Chromo/chromo_shadow_dom"/>
</dbReference>
<dbReference type="SMART" id="SM00300">
    <property type="entry name" value="ChSh"/>
    <property type="match status" value="1"/>
</dbReference>
<dbReference type="WBParaSite" id="HNAJ_0000997901-mRNA-1">
    <property type="protein sequence ID" value="HNAJ_0000997901-mRNA-1"/>
    <property type="gene ID" value="HNAJ_0000997901"/>
</dbReference>
<dbReference type="InterPro" id="IPR051219">
    <property type="entry name" value="Heterochromatin_chromo-domain"/>
</dbReference>
<dbReference type="SMART" id="SM00298">
    <property type="entry name" value="CHROMO"/>
    <property type="match status" value="2"/>
</dbReference>
<dbReference type="InterPro" id="IPR023779">
    <property type="entry name" value="Chromodomain_CS"/>
</dbReference>
<reference evidence="6" key="1">
    <citation type="submission" date="2017-02" db="UniProtKB">
        <authorList>
            <consortium name="WormBaseParasite"/>
        </authorList>
    </citation>
    <scope>IDENTIFICATION</scope>
</reference>
<feature type="compositionally biased region" description="Polar residues" evidence="4">
    <location>
        <begin position="91"/>
        <end position="107"/>
    </location>
</feature>
<dbReference type="SUPFAM" id="SSF54160">
    <property type="entry name" value="Chromo domain-like"/>
    <property type="match status" value="2"/>
</dbReference>
<dbReference type="CDD" id="cd00034">
    <property type="entry name" value="CSD"/>
    <property type="match status" value="1"/>
</dbReference>
<dbReference type="CDD" id="cd18631">
    <property type="entry name" value="CD_HP1_like"/>
    <property type="match status" value="1"/>
</dbReference>
<feature type="domain" description="Chromo" evidence="5">
    <location>
        <begin position="147"/>
        <end position="205"/>
    </location>
</feature>
<dbReference type="InterPro" id="IPR008251">
    <property type="entry name" value="Chromo_shadow_dom"/>
</dbReference>
<dbReference type="PANTHER" id="PTHR22812">
    <property type="entry name" value="CHROMOBOX PROTEIN"/>
    <property type="match status" value="1"/>
</dbReference>
<organism evidence="6">
    <name type="scientific">Rodentolepis nana</name>
    <name type="common">Dwarf tapeworm</name>
    <name type="synonym">Hymenolepis nana</name>
    <dbReference type="NCBI Taxonomy" id="102285"/>
    <lineage>
        <taxon>Eukaryota</taxon>
        <taxon>Metazoa</taxon>
        <taxon>Spiralia</taxon>
        <taxon>Lophotrochozoa</taxon>
        <taxon>Platyhelminthes</taxon>
        <taxon>Cestoda</taxon>
        <taxon>Eucestoda</taxon>
        <taxon>Cyclophyllidea</taxon>
        <taxon>Hymenolepididae</taxon>
        <taxon>Rodentolepis</taxon>
    </lineage>
</organism>
<proteinExistence type="predicted"/>
<dbReference type="Pfam" id="PF01393">
    <property type="entry name" value="Chromo_shadow"/>
    <property type="match status" value="1"/>
</dbReference>
<evidence type="ECO:0000313" key="6">
    <source>
        <dbReference type="WBParaSite" id="HNAJ_0000997901-mRNA-1"/>
    </source>
</evidence>
<dbReference type="PROSITE" id="PS50013">
    <property type="entry name" value="CHROMO_2"/>
    <property type="match status" value="2"/>
</dbReference>
<dbReference type="InterPro" id="IPR023780">
    <property type="entry name" value="Chromo_domain"/>
</dbReference>
<dbReference type="STRING" id="102285.A0A0R3TQZ4"/>
<evidence type="ECO:0000259" key="5">
    <source>
        <dbReference type="PROSITE" id="PS50013"/>
    </source>
</evidence>
<evidence type="ECO:0000256" key="2">
    <source>
        <dbReference type="ARBA" id="ARBA00022737"/>
    </source>
</evidence>
<comment type="subcellular location">
    <subcellularLocation>
        <location evidence="1">Nucleus</location>
    </subcellularLocation>
</comment>
<dbReference type="PROSITE" id="PS00598">
    <property type="entry name" value="CHROMO_1"/>
    <property type="match status" value="1"/>
</dbReference>
<evidence type="ECO:0000256" key="1">
    <source>
        <dbReference type="ARBA" id="ARBA00004123"/>
    </source>
</evidence>
<accession>A0A0R3TQZ4</accession>
<keyword evidence="2" id="KW-0677">Repeat</keyword>